<name>G0WS07_ENTFC</name>
<sequence length="80" mass="9354">MIRFRLLFFVVTCDSEIPRRAFGIVIVMSQLGKRYSLTKSNREVYTLFISDSAKEGFDWGLVFRSKKGQRTRVFLTIIVN</sequence>
<protein>
    <submittedName>
        <fullName evidence="1">Uncharacterized protein</fullName>
    </submittedName>
</protein>
<dbReference type="AlphaFoldDB" id="G0WS07"/>
<dbReference type="EMBL" id="HM748980">
    <property type="protein sequence ID" value="AEJ32553.1"/>
    <property type="molecule type" value="Genomic_DNA"/>
</dbReference>
<geneLocation type="plasmid" evidence="1">
    <name>pNJAKD</name>
</geneLocation>
<keyword evidence="1" id="KW-0614">Plasmid</keyword>
<evidence type="ECO:0000313" key="1">
    <source>
        <dbReference type="EMBL" id="AEJ32553.1"/>
    </source>
</evidence>
<accession>G0WS07</accession>
<reference evidence="1" key="1">
    <citation type="submission" date="2010-07" db="EMBL/GenBank/DDBJ databases">
        <title>Characterization of pNJAKD plasmid from lactic acid bacteria.</title>
        <authorList>
            <person name="Kumar N."/>
            <person name="Das A."/>
        </authorList>
    </citation>
    <scope>NUCLEOTIDE SEQUENCE</scope>
    <source>
        <strain evidence="1">DJ1</strain>
        <plasmid evidence="1">pNJAKD</plasmid>
    </source>
</reference>
<proteinExistence type="predicted"/>
<organism evidence="1">
    <name type="scientific">Enterococcus faecium</name>
    <name type="common">Streptococcus faecium</name>
    <dbReference type="NCBI Taxonomy" id="1352"/>
    <lineage>
        <taxon>Bacteria</taxon>
        <taxon>Bacillati</taxon>
        <taxon>Bacillota</taxon>
        <taxon>Bacilli</taxon>
        <taxon>Lactobacillales</taxon>
        <taxon>Enterococcaceae</taxon>
        <taxon>Enterococcus</taxon>
    </lineage>
</organism>